<dbReference type="STRING" id="1035.BN961_00365"/>
<keyword evidence="1" id="KW-0472">Membrane</keyword>
<evidence type="ECO:0008006" key="4">
    <source>
        <dbReference type="Google" id="ProtNLM"/>
    </source>
</evidence>
<dbReference type="OrthoDB" id="8250301at2"/>
<feature type="transmembrane region" description="Helical" evidence="1">
    <location>
        <begin position="115"/>
        <end position="135"/>
    </location>
</feature>
<protein>
    <recommendedName>
        <fullName evidence="4">DUF3147 family protein</fullName>
    </recommendedName>
</protein>
<evidence type="ECO:0000313" key="2">
    <source>
        <dbReference type="EMBL" id="CEG06984.1"/>
    </source>
</evidence>
<comment type="caution">
    <text evidence="2">The sequence shown here is derived from an EMBL/GenBank/DDBJ whole genome shotgun (WGS) entry which is preliminary data.</text>
</comment>
<keyword evidence="1" id="KW-1133">Transmembrane helix</keyword>
<feature type="transmembrane region" description="Helical" evidence="1">
    <location>
        <begin position="20"/>
        <end position="37"/>
    </location>
</feature>
<reference evidence="2 3" key="1">
    <citation type="journal article" date="2014" name="Genome Announc.">
        <title>Genome Sequence of Afipia felis Strain 76713, Isolated in Hospital Water Using an Amoeba Co-Culture Procedure.</title>
        <authorList>
            <person name="Benamar S."/>
            <person name="La Scola B."/>
            <person name="Croce O."/>
        </authorList>
    </citation>
    <scope>NUCLEOTIDE SEQUENCE [LARGE SCALE GENOMIC DNA]</scope>
    <source>
        <strain evidence="2 3">76713</strain>
    </source>
</reference>
<proteinExistence type="predicted"/>
<evidence type="ECO:0000313" key="3">
    <source>
        <dbReference type="Proteomes" id="UP000035762"/>
    </source>
</evidence>
<accession>A0A090MMU4</accession>
<feature type="transmembrane region" description="Helical" evidence="1">
    <location>
        <begin position="43"/>
        <end position="63"/>
    </location>
</feature>
<keyword evidence="3" id="KW-1185">Reference proteome</keyword>
<dbReference type="EMBL" id="CCAZ020000001">
    <property type="protein sequence ID" value="CEG06984.1"/>
    <property type="molecule type" value="Genomic_DNA"/>
</dbReference>
<feature type="transmembrane region" description="Helical" evidence="1">
    <location>
        <begin position="84"/>
        <end position="109"/>
    </location>
</feature>
<dbReference type="RefSeq" id="WP_048755607.1">
    <property type="nucleotide sequence ID" value="NZ_CCAZ020000001.1"/>
</dbReference>
<organism evidence="2 3">
    <name type="scientific">Afipia felis</name>
    <name type="common">Cat scratch disease bacillus</name>
    <dbReference type="NCBI Taxonomy" id="1035"/>
    <lineage>
        <taxon>Bacteria</taxon>
        <taxon>Pseudomonadati</taxon>
        <taxon>Pseudomonadota</taxon>
        <taxon>Alphaproteobacteria</taxon>
        <taxon>Hyphomicrobiales</taxon>
        <taxon>Nitrobacteraceae</taxon>
        <taxon>Afipia</taxon>
    </lineage>
</organism>
<name>A0A090MMU4_AFIFE</name>
<dbReference type="AlphaFoldDB" id="A0A090MMU4"/>
<evidence type="ECO:0000256" key="1">
    <source>
        <dbReference type="SAM" id="Phobius"/>
    </source>
</evidence>
<keyword evidence="1" id="KW-0812">Transmembrane</keyword>
<sequence>MTIVRLKFASLKQSQWYEHVIRFVLGGLATMLAGGIAKLAGPSWGGLFLAFPAIFCASSTLIEKHERRRKKMKHLKGARRGQEAAALDAFGAALGSAGMAAFAFTVWFGRLLPPVAVLGLAIAMWGIVSVVAWHLGTTPRRAAGQ</sequence>
<dbReference type="Proteomes" id="UP000035762">
    <property type="component" value="Unassembled WGS sequence"/>
</dbReference>
<gene>
    <name evidence="2" type="ORF">BN961_00365</name>
</gene>